<dbReference type="InterPro" id="IPR053151">
    <property type="entry name" value="RNase_H-like"/>
</dbReference>
<dbReference type="SUPFAM" id="SSF53098">
    <property type="entry name" value="Ribonuclease H-like"/>
    <property type="match status" value="1"/>
</dbReference>
<comment type="caution">
    <text evidence="2">The sequence shown here is derived from an EMBL/GenBank/DDBJ whole genome shotgun (WGS) entry which is preliminary data.</text>
</comment>
<gene>
    <name evidence="3" type="ORF">F8388_021042</name>
    <name evidence="2" type="ORF">G4B88_000420</name>
</gene>
<dbReference type="Proteomes" id="UP000525078">
    <property type="component" value="Unassembled WGS sequence"/>
</dbReference>
<feature type="domain" description="RNase H type-1" evidence="1">
    <location>
        <begin position="86"/>
        <end position="188"/>
    </location>
</feature>
<dbReference type="InterPro" id="IPR036397">
    <property type="entry name" value="RNaseH_sf"/>
</dbReference>
<protein>
    <recommendedName>
        <fullName evidence="1">RNase H type-1 domain-containing protein</fullName>
    </recommendedName>
</protein>
<name>A0A7J6ETV9_CANSA</name>
<dbReference type="Proteomes" id="UP000583929">
    <property type="component" value="Unassembled WGS sequence"/>
</dbReference>
<evidence type="ECO:0000259" key="1">
    <source>
        <dbReference type="Pfam" id="PF13456"/>
    </source>
</evidence>
<evidence type="ECO:0000313" key="2">
    <source>
        <dbReference type="EMBL" id="KAF4361119.1"/>
    </source>
</evidence>
<organism evidence="2 5">
    <name type="scientific">Cannabis sativa</name>
    <name type="common">Hemp</name>
    <name type="synonym">Marijuana</name>
    <dbReference type="NCBI Taxonomy" id="3483"/>
    <lineage>
        <taxon>Eukaryota</taxon>
        <taxon>Viridiplantae</taxon>
        <taxon>Streptophyta</taxon>
        <taxon>Embryophyta</taxon>
        <taxon>Tracheophyta</taxon>
        <taxon>Spermatophyta</taxon>
        <taxon>Magnoliopsida</taxon>
        <taxon>eudicotyledons</taxon>
        <taxon>Gunneridae</taxon>
        <taxon>Pentapetalae</taxon>
        <taxon>rosids</taxon>
        <taxon>fabids</taxon>
        <taxon>Rosales</taxon>
        <taxon>Cannabaceae</taxon>
        <taxon>Cannabis</taxon>
    </lineage>
</organism>
<dbReference type="InterPro" id="IPR044730">
    <property type="entry name" value="RNase_H-like_dom_plant"/>
</dbReference>
<keyword evidence="5" id="KW-1185">Reference proteome</keyword>
<dbReference type="EMBL" id="JAATIP010000035">
    <property type="protein sequence ID" value="KAF4388212.1"/>
    <property type="molecule type" value="Genomic_DNA"/>
</dbReference>
<dbReference type="AlphaFoldDB" id="A0A7J6ETV9"/>
<dbReference type="InterPro" id="IPR002156">
    <property type="entry name" value="RNaseH_domain"/>
</dbReference>
<accession>A0A7J6ETV9</accession>
<dbReference type="Gene3D" id="3.30.420.10">
    <property type="entry name" value="Ribonuclease H-like superfamily/Ribonuclease H"/>
    <property type="match status" value="1"/>
</dbReference>
<reference evidence="4 5" key="1">
    <citation type="journal article" date="2020" name="bioRxiv">
        <title>Sequence and annotation of 42 cannabis genomes reveals extensive copy number variation in cannabinoid synthesis and pathogen resistance genes.</title>
        <authorList>
            <person name="Mckernan K.J."/>
            <person name="Helbert Y."/>
            <person name="Kane L.T."/>
            <person name="Ebling H."/>
            <person name="Zhang L."/>
            <person name="Liu B."/>
            <person name="Eaton Z."/>
            <person name="Mclaughlin S."/>
            <person name="Kingan S."/>
            <person name="Baybayan P."/>
            <person name="Concepcion G."/>
            <person name="Jordan M."/>
            <person name="Riva A."/>
            <person name="Barbazuk W."/>
            <person name="Harkins T."/>
        </authorList>
    </citation>
    <scope>NUCLEOTIDE SEQUENCE [LARGE SCALE GENOMIC DNA]</scope>
    <source>
        <strain evidence="4 5">cv. Jamaican Lion 4</strain>
        <strain evidence="2">Father</strain>
        <strain evidence="3">Mother</strain>
        <tissue evidence="2">Leaf</tissue>
    </source>
</reference>
<sequence length="192" mass="21605">MLCLVATLSRRNQVLHHQPDQDASTLIQWTEDYLYQHDQHNDGTTPLKFQDGSQPPFQWQPPPIGHLKLNVDAAQNTHWNRMGFGNHKAEVVAALAIPWKGIHQPLIMEAHALQLTLDWCQKNSIGINYLESDCQTLIHAIHSGCTIKIHLQELLHKIISLLSSLPQASIGYIQREANSTAHQLAKQALGLD</sequence>
<dbReference type="Pfam" id="PF13456">
    <property type="entry name" value="RVT_3"/>
    <property type="match status" value="1"/>
</dbReference>
<evidence type="ECO:0000313" key="3">
    <source>
        <dbReference type="EMBL" id="KAF4388212.1"/>
    </source>
</evidence>
<dbReference type="CDD" id="cd06222">
    <property type="entry name" value="RNase_H_like"/>
    <property type="match status" value="1"/>
</dbReference>
<evidence type="ECO:0000313" key="4">
    <source>
        <dbReference type="Proteomes" id="UP000525078"/>
    </source>
</evidence>
<evidence type="ECO:0000313" key="5">
    <source>
        <dbReference type="Proteomes" id="UP000583929"/>
    </source>
</evidence>
<dbReference type="PANTHER" id="PTHR47723">
    <property type="entry name" value="OS05G0353850 PROTEIN"/>
    <property type="match status" value="1"/>
</dbReference>
<dbReference type="PANTHER" id="PTHR47723:SF21">
    <property type="entry name" value="POLYNUCLEOTIDYL TRANSFERASE, RIBONUCLEASE H-LIKE SUPERFAMILY PROTEIN"/>
    <property type="match status" value="1"/>
</dbReference>
<proteinExistence type="predicted"/>
<dbReference type="InterPro" id="IPR012337">
    <property type="entry name" value="RNaseH-like_sf"/>
</dbReference>
<dbReference type="GO" id="GO:0004523">
    <property type="term" value="F:RNA-DNA hybrid ribonuclease activity"/>
    <property type="evidence" value="ECO:0007669"/>
    <property type="project" value="InterPro"/>
</dbReference>
<dbReference type="GO" id="GO:0003676">
    <property type="term" value="F:nucleic acid binding"/>
    <property type="evidence" value="ECO:0007669"/>
    <property type="project" value="InterPro"/>
</dbReference>
<dbReference type="EMBL" id="JAATIQ010000335">
    <property type="protein sequence ID" value="KAF4361119.1"/>
    <property type="molecule type" value="Genomic_DNA"/>
</dbReference>